<comment type="caution">
    <text evidence="2">The sequence shown here is derived from an EMBL/GenBank/DDBJ whole genome shotgun (WGS) entry which is preliminary data.</text>
</comment>
<reference evidence="2" key="1">
    <citation type="journal article" date="2018" name="DNA Res.">
        <title>Multiple hybrid de novo genome assembly of finger millet, an orphan allotetraploid crop.</title>
        <authorList>
            <person name="Hatakeyama M."/>
            <person name="Aluri S."/>
            <person name="Balachadran M.T."/>
            <person name="Sivarajan S.R."/>
            <person name="Patrignani A."/>
            <person name="Gruter S."/>
            <person name="Poveda L."/>
            <person name="Shimizu-Inatsugi R."/>
            <person name="Baeten J."/>
            <person name="Francoijs K.J."/>
            <person name="Nataraja K.N."/>
            <person name="Reddy Y.A.N."/>
            <person name="Phadnis S."/>
            <person name="Ravikumar R.L."/>
            <person name="Schlapbach R."/>
            <person name="Sreeman S.M."/>
            <person name="Shimizu K.K."/>
        </authorList>
    </citation>
    <scope>NUCLEOTIDE SEQUENCE</scope>
</reference>
<evidence type="ECO:0000256" key="1">
    <source>
        <dbReference type="SAM" id="MobiDB-lite"/>
    </source>
</evidence>
<gene>
    <name evidence="2" type="primary">ga22561</name>
    <name evidence="2" type="ORF">PR202_ga22561</name>
</gene>
<keyword evidence="3" id="KW-1185">Reference proteome</keyword>
<feature type="region of interest" description="Disordered" evidence="1">
    <location>
        <begin position="40"/>
        <end position="87"/>
    </location>
</feature>
<reference evidence="2" key="2">
    <citation type="submission" date="2021-12" db="EMBL/GenBank/DDBJ databases">
        <title>Resequencing data analysis of finger millet.</title>
        <authorList>
            <person name="Hatakeyama M."/>
            <person name="Aluri S."/>
            <person name="Balachadran M.T."/>
            <person name="Sivarajan S.R."/>
            <person name="Poveda L."/>
            <person name="Shimizu-Inatsugi R."/>
            <person name="Schlapbach R."/>
            <person name="Sreeman S.M."/>
            <person name="Shimizu K.K."/>
        </authorList>
    </citation>
    <scope>NUCLEOTIDE SEQUENCE</scope>
</reference>
<name>A0AAV5D4H3_ELECO</name>
<organism evidence="2 3">
    <name type="scientific">Eleusine coracana subsp. coracana</name>
    <dbReference type="NCBI Taxonomy" id="191504"/>
    <lineage>
        <taxon>Eukaryota</taxon>
        <taxon>Viridiplantae</taxon>
        <taxon>Streptophyta</taxon>
        <taxon>Embryophyta</taxon>
        <taxon>Tracheophyta</taxon>
        <taxon>Spermatophyta</taxon>
        <taxon>Magnoliopsida</taxon>
        <taxon>Liliopsida</taxon>
        <taxon>Poales</taxon>
        <taxon>Poaceae</taxon>
        <taxon>PACMAD clade</taxon>
        <taxon>Chloridoideae</taxon>
        <taxon>Cynodonteae</taxon>
        <taxon>Eleusininae</taxon>
        <taxon>Eleusine</taxon>
    </lineage>
</organism>
<proteinExistence type="predicted"/>
<dbReference type="EMBL" id="BQKI01000011">
    <property type="protein sequence ID" value="GJN04975.1"/>
    <property type="molecule type" value="Genomic_DNA"/>
</dbReference>
<dbReference type="AlphaFoldDB" id="A0AAV5D4H3"/>
<sequence length="260" mass="28648">MERKAAIHGGSVRAGECGFSRSLKASRRCCRRRLAVGVDGEASMARSGSERQWGRGERERDRERVGGGGGEEMRPFGQGSKRQTNKQRKLHEDMDREQMKLAILKQEQTFRQQKQLMQQMQPAASSCGPAIINVKPKPKFEIIHRERPVNHQQFFSFSSSKVPAPAPAEDCSLELTLATGPSSSSSSGNAGRQQAKRIKSSSNSDSGTTAVSSTSTESELALFGEVDVTKTTVRFQSEARRMDEMGQGAWMYQCLSLKTA</sequence>
<feature type="region of interest" description="Disordered" evidence="1">
    <location>
        <begin position="179"/>
        <end position="216"/>
    </location>
</feature>
<accession>A0AAV5D4H3</accession>
<evidence type="ECO:0000313" key="2">
    <source>
        <dbReference type="EMBL" id="GJN04975.1"/>
    </source>
</evidence>
<feature type="compositionally biased region" description="Low complexity" evidence="1">
    <location>
        <begin position="204"/>
        <end position="216"/>
    </location>
</feature>
<evidence type="ECO:0000313" key="3">
    <source>
        <dbReference type="Proteomes" id="UP001054889"/>
    </source>
</evidence>
<dbReference type="Proteomes" id="UP001054889">
    <property type="component" value="Unassembled WGS sequence"/>
</dbReference>
<protein>
    <submittedName>
        <fullName evidence="2">Uncharacterized protein</fullName>
    </submittedName>
</protein>
<feature type="compositionally biased region" description="Basic and acidic residues" evidence="1">
    <location>
        <begin position="48"/>
        <end position="65"/>
    </location>
</feature>